<protein>
    <submittedName>
        <fullName evidence="4">DUF418 domain-containing protein</fullName>
    </submittedName>
</protein>
<gene>
    <name evidence="4" type="ORF">ACFOLH_11610</name>
</gene>
<dbReference type="Proteomes" id="UP001595685">
    <property type="component" value="Unassembled WGS sequence"/>
</dbReference>
<evidence type="ECO:0000259" key="3">
    <source>
        <dbReference type="Pfam" id="PF04235"/>
    </source>
</evidence>
<dbReference type="InterPro" id="IPR052529">
    <property type="entry name" value="Bact_Transport_Assoc"/>
</dbReference>
<evidence type="ECO:0000256" key="1">
    <source>
        <dbReference type="SAM" id="MobiDB-lite"/>
    </source>
</evidence>
<keyword evidence="2" id="KW-1133">Transmembrane helix</keyword>
<dbReference type="Pfam" id="PF04235">
    <property type="entry name" value="DUF418"/>
    <property type="match status" value="1"/>
</dbReference>
<keyword evidence="2" id="KW-0472">Membrane</keyword>
<proteinExistence type="predicted"/>
<feature type="transmembrane region" description="Helical" evidence="2">
    <location>
        <begin position="173"/>
        <end position="195"/>
    </location>
</feature>
<feature type="domain" description="DUF418" evidence="3">
    <location>
        <begin position="192"/>
        <end position="343"/>
    </location>
</feature>
<dbReference type="PANTHER" id="PTHR30590:SF2">
    <property type="entry name" value="INNER MEMBRANE PROTEIN"/>
    <property type="match status" value="1"/>
</dbReference>
<evidence type="ECO:0000313" key="4">
    <source>
        <dbReference type="EMBL" id="MFC3688989.1"/>
    </source>
</evidence>
<feature type="region of interest" description="Disordered" evidence="1">
    <location>
        <begin position="1"/>
        <end position="27"/>
    </location>
</feature>
<sequence>MTAPLPDGRLLDRDDPPRPAPRTTPRPVPAAGRVVALDVLRGIAVCGILLVNAGSVTGFATETDLAAGSLSDPGGWLQLLVQQRFFPVFALLFGAGSTLVLAAARRRGATHPRVVLLRRLLLLLPLGVAHQLLHPGEALAPYAVVGLVVLLPSTWLPRWAVAAGAAGAVPTALAAGGGIVLVPGMVLLGSALVRYGVVDRLDRPSRLPVLLCAVLAAAAVPALVLQLQDLPASGSSTSSAVAGLLLAGVWTTGVVALLATGLRGVLVTAFAPLGRTALTAYVGATPLLLLAGNELELRASTSWTPLLVLVLVVLVVQAVAATLWLRRFRQGPLEWLWRWGTWGARPPVRVSTA</sequence>
<feature type="transmembrane region" description="Helical" evidence="2">
    <location>
        <begin position="85"/>
        <end position="104"/>
    </location>
</feature>
<feature type="compositionally biased region" description="Pro residues" evidence="1">
    <location>
        <begin position="18"/>
        <end position="27"/>
    </location>
</feature>
<feature type="transmembrane region" description="Helical" evidence="2">
    <location>
        <begin position="207"/>
        <end position="227"/>
    </location>
</feature>
<dbReference type="EMBL" id="JBHRWW010000007">
    <property type="protein sequence ID" value="MFC3688989.1"/>
    <property type="molecule type" value="Genomic_DNA"/>
</dbReference>
<evidence type="ECO:0000256" key="2">
    <source>
        <dbReference type="SAM" id="Phobius"/>
    </source>
</evidence>
<feature type="transmembrane region" description="Helical" evidence="2">
    <location>
        <begin position="303"/>
        <end position="325"/>
    </location>
</feature>
<dbReference type="PANTHER" id="PTHR30590">
    <property type="entry name" value="INNER MEMBRANE PROTEIN"/>
    <property type="match status" value="1"/>
</dbReference>
<organism evidence="4 5">
    <name type="scientific">Aquipuribacter hungaricus</name>
    <dbReference type="NCBI Taxonomy" id="545624"/>
    <lineage>
        <taxon>Bacteria</taxon>
        <taxon>Bacillati</taxon>
        <taxon>Actinomycetota</taxon>
        <taxon>Actinomycetes</taxon>
        <taxon>Micrococcales</taxon>
        <taxon>Intrasporangiaceae</taxon>
        <taxon>Aquipuribacter</taxon>
    </lineage>
</organism>
<dbReference type="InterPro" id="IPR007349">
    <property type="entry name" value="DUF418"/>
</dbReference>
<reference evidence="5" key="1">
    <citation type="journal article" date="2019" name="Int. J. Syst. Evol. Microbiol.">
        <title>The Global Catalogue of Microorganisms (GCM) 10K type strain sequencing project: providing services to taxonomists for standard genome sequencing and annotation.</title>
        <authorList>
            <consortium name="The Broad Institute Genomics Platform"/>
            <consortium name="The Broad Institute Genome Sequencing Center for Infectious Disease"/>
            <person name="Wu L."/>
            <person name="Ma J."/>
        </authorList>
    </citation>
    <scope>NUCLEOTIDE SEQUENCE [LARGE SCALE GENOMIC DNA]</scope>
    <source>
        <strain evidence="5">NCAIM B.02333</strain>
    </source>
</reference>
<comment type="caution">
    <text evidence="4">The sequence shown here is derived from an EMBL/GenBank/DDBJ whole genome shotgun (WGS) entry which is preliminary data.</text>
</comment>
<name>A0ABV7WGN5_9MICO</name>
<feature type="transmembrane region" description="Helical" evidence="2">
    <location>
        <begin position="239"/>
        <end position="259"/>
    </location>
</feature>
<feature type="transmembrane region" description="Helical" evidence="2">
    <location>
        <begin position="139"/>
        <end position="161"/>
    </location>
</feature>
<accession>A0ABV7WGN5</accession>
<feature type="transmembrane region" description="Helical" evidence="2">
    <location>
        <begin position="265"/>
        <end position="291"/>
    </location>
</feature>
<keyword evidence="5" id="KW-1185">Reference proteome</keyword>
<keyword evidence="2" id="KW-0812">Transmembrane</keyword>
<evidence type="ECO:0000313" key="5">
    <source>
        <dbReference type="Proteomes" id="UP001595685"/>
    </source>
</evidence>
<dbReference type="RefSeq" id="WP_340292293.1">
    <property type="nucleotide sequence ID" value="NZ_JBBEOI010000066.1"/>
</dbReference>